<dbReference type="GO" id="GO:0016740">
    <property type="term" value="F:transferase activity"/>
    <property type="evidence" value="ECO:0007669"/>
    <property type="project" value="UniProtKB-KW"/>
</dbReference>
<dbReference type="PANTHER" id="PTHR43685">
    <property type="entry name" value="GLYCOSYLTRANSFERASE"/>
    <property type="match status" value="1"/>
</dbReference>
<proteinExistence type="predicted"/>
<evidence type="ECO:0000313" key="2">
    <source>
        <dbReference type="EMBL" id="SNC77740.1"/>
    </source>
</evidence>
<dbReference type="InterPro" id="IPR001173">
    <property type="entry name" value="Glyco_trans_2-like"/>
</dbReference>
<feature type="domain" description="Glycosyltransferase 2-like" evidence="1">
    <location>
        <begin position="6"/>
        <end position="133"/>
    </location>
</feature>
<dbReference type="AlphaFoldDB" id="A0A212UHV2"/>
<protein>
    <submittedName>
        <fullName evidence="2">Glycosyl transferase family 2</fullName>
    </submittedName>
</protein>
<keyword evidence="3" id="KW-1185">Reference proteome</keyword>
<dbReference type="Proteomes" id="UP000198131">
    <property type="component" value="Unassembled WGS sequence"/>
</dbReference>
<reference evidence="3" key="1">
    <citation type="submission" date="2017-06" db="EMBL/GenBank/DDBJ databases">
        <authorList>
            <person name="Varghese N."/>
            <person name="Submissions S."/>
        </authorList>
    </citation>
    <scope>NUCLEOTIDE SEQUENCE [LARGE SCALE GENOMIC DNA]</scope>
    <source>
        <strain evidence="3">DSM 11116</strain>
    </source>
</reference>
<dbReference type="InterPro" id="IPR050834">
    <property type="entry name" value="Glycosyltransf_2"/>
</dbReference>
<sequence>MQSLLSIILPVYNQERYLAETLDSVLGQQYQDFELLLHDDGSTDNSAAIIREFAYRDARVRASFSPNAGKCLSTNRLVEQARGEWCVFLDADDVMLPERLARQLAYHLEHPEVDASSCHCYYINEQGQRLGIQRYPGLRTVEEGKRAVATNEFTLIAFTGLMINKRVFQLIGGLRREFWPCEDYDLTNRLLEHGYSLIILPEPLMLYRIHTTSVTMSQPLHTFDVLDFSVRCTELRRQGEPEISREAFMAGLRRIPWWQKLNRRR</sequence>
<dbReference type="Pfam" id="PF00535">
    <property type="entry name" value="Glycos_transf_2"/>
    <property type="match status" value="1"/>
</dbReference>
<dbReference type="RefSeq" id="WP_088845730.1">
    <property type="nucleotide sequence ID" value="NZ_FYEW01000009.1"/>
</dbReference>
<dbReference type="OrthoDB" id="9815829at2"/>
<feature type="non-terminal residue" evidence="2">
    <location>
        <position position="265"/>
    </location>
</feature>
<accession>A0A212UHV2</accession>
<dbReference type="InterPro" id="IPR029044">
    <property type="entry name" value="Nucleotide-diphossugar_trans"/>
</dbReference>
<keyword evidence="2" id="KW-0808">Transferase</keyword>
<evidence type="ECO:0000259" key="1">
    <source>
        <dbReference type="Pfam" id="PF00535"/>
    </source>
</evidence>
<dbReference type="EMBL" id="FYEW01000009">
    <property type="protein sequence ID" value="SNC77740.1"/>
    <property type="molecule type" value="Genomic_DNA"/>
</dbReference>
<evidence type="ECO:0000313" key="3">
    <source>
        <dbReference type="Proteomes" id="UP000198131"/>
    </source>
</evidence>
<organism evidence="2 3">
    <name type="scientific">Hymenobacter gelipurpurascens</name>
    <dbReference type="NCBI Taxonomy" id="89968"/>
    <lineage>
        <taxon>Bacteria</taxon>
        <taxon>Pseudomonadati</taxon>
        <taxon>Bacteroidota</taxon>
        <taxon>Cytophagia</taxon>
        <taxon>Cytophagales</taxon>
        <taxon>Hymenobacteraceae</taxon>
        <taxon>Hymenobacter</taxon>
    </lineage>
</organism>
<dbReference type="SUPFAM" id="SSF53448">
    <property type="entry name" value="Nucleotide-diphospho-sugar transferases"/>
    <property type="match status" value="1"/>
</dbReference>
<dbReference type="Gene3D" id="3.90.550.10">
    <property type="entry name" value="Spore Coat Polysaccharide Biosynthesis Protein SpsA, Chain A"/>
    <property type="match status" value="1"/>
</dbReference>
<dbReference type="PANTHER" id="PTHR43685:SF2">
    <property type="entry name" value="GLYCOSYLTRANSFERASE 2-LIKE DOMAIN-CONTAINING PROTEIN"/>
    <property type="match status" value="1"/>
</dbReference>
<name>A0A212UHV2_9BACT</name>
<gene>
    <name evidence="2" type="ORF">SAMN06265337_4351</name>
</gene>